<protein>
    <submittedName>
        <fullName evidence="2">Uncharacterized protein</fullName>
    </submittedName>
</protein>
<evidence type="ECO:0000313" key="3">
    <source>
        <dbReference type="Proteomes" id="UP001634394"/>
    </source>
</evidence>
<evidence type="ECO:0000313" key="2">
    <source>
        <dbReference type="EMBL" id="KAL3862737.1"/>
    </source>
</evidence>
<reference evidence="2 3" key="1">
    <citation type="submission" date="2024-11" db="EMBL/GenBank/DDBJ databases">
        <title>Chromosome-level genome assembly of the freshwater bivalve Anodonta woodiana.</title>
        <authorList>
            <person name="Chen X."/>
        </authorList>
    </citation>
    <scope>NUCLEOTIDE SEQUENCE [LARGE SCALE GENOMIC DNA]</scope>
    <source>
        <strain evidence="2">MN2024</strain>
        <tissue evidence="2">Gills</tissue>
    </source>
</reference>
<dbReference type="AlphaFoldDB" id="A0ABD3VML9"/>
<name>A0ABD3VML9_SINWO</name>
<proteinExistence type="predicted"/>
<keyword evidence="3" id="KW-1185">Reference proteome</keyword>
<feature type="region of interest" description="Disordered" evidence="1">
    <location>
        <begin position="237"/>
        <end position="262"/>
    </location>
</feature>
<dbReference type="Proteomes" id="UP001634394">
    <property type="component" value="Unassembled WGS sequence"/>
</dbReference>
<evidence type="ECO:0000256" key="1">
    <source>
        <dbReference type="SAM" id="MobiDB-lite"/>
    </source>
</evidence>
<comment type="caution">
    <text evidence="2">The sequence shown here is derived from an EMBL/GenBank/DDBJ whole genome shotgun (WGS) entry which is preliminary data.</text>
</comment>
<organism evidence="2 3">
    <name type="scientific">Sinanodonta woodiana</name>
    <name type="common">Chinese pond mussel</name>
    <name type="synonym">Anodonta woodiana</name>
    <dbReference type="NCBI Taxonomy" id="1069815"/>
    <lineage>
        <taxon>Eukaryota</taxon>
        <taxon>Metazoa</taxon>
        <taxon>Spiralia</taxon>
        <taxon>Lophotrochozoa</taxon>
        <taxon>Mollusca</taxon>
        <taxon>Bivalvia</taxon>
        <taxon>Autobranchia</taxon>
        <taxon>Heteroconchia</taxon>
        <taxon>Palaeoheterodonta</taxon>
        <taxon>Unionida</taxon>
        <taxon>Unionoidea</taxon>
        <taxon>Unionidae</taxon>
        <taxon>Unioninae</taxon>
        <taxon>Sinanodonta</taxon>
    </lineage>
</organism>
<dbReference type="EMBL" id="JBJQND010000011">
    <property type="protein sequence ID" value="KAL3862737.1"/>
    <property type="molecule type" value="Genomic_DNA"/>
</dbReference>
<feature type="compositionally biased region" description="Basic residues" evidence="1">
    <location>
        <begin position="248"/>
        <end position="257"/>
    </location>
</feature>
<gene>
    <name evidence="2" type="ORF">ACJMK2_008690</name>
</gene>
<sequence length="299" mass="34345">MLLTRANSFAVKNCHEGLFLHVIPETGEERCCIVVPIKRGEEFEICGKDGESDRVRPCPQGLYQPDDTNSAAEVTCMTPPQCIEGENVESEVCRDGFCRKECICNVKAGKCGTFYYQCEDIPTKCPENKVHPNCSCVINPQQAHMVGSYSNISGSIVMRRKRKGLHILNMPTVLLEATVAKFSKKFTTKFITQKKWTLSQDIISRKRRLPKDNMKLKLEQDKERIESEINKVEMELKSTAHSQEKNNNNKKRHKGKLSKSDRLQNGIFNLQEKKLQIELKLVKLKRNELYSNYKKRESE</sequence>
<accession>A0ABD3VML9</accession>